<dbReference type="PANTHER" id="PTHR11133:SF22">
    <property type="entry name" value="ALPHA-AMINOADIPIC SEMIALDEHYDE SYNTHASE, MITOCHONDRIAL"/>
    <property type="match status" value="1"/>
</dbReference>
<dbReference type="InterPro" id="IPR032095">
    <property type="entry name" value="Sacchrp_dh-like_C"/>
</dbReference>
<dbReference type="FunFam" id="3.30.360.10:FF:000008">
    <property type="entry name" value="Alpha-aminoadipic semialdehyde synthase, mitochondrial"/>
    <property type="match status" value="1"/>
</dbReference>
<dbReference type="SUPFAM" id="SSF55347">
    <property type="entry name" value="Glyceraldehyde-3-phosphate dehydrogenase-like, C-terminal domain"/>
    <property type="match status" value="1"/>
</dbReference>
<evidence type="ECO:0000313" key="5">
    <source>
        <dbReference type="EMBL" id="CEK76237.1"/>
    </source>
</evidence>
<reference evidence="5" key="1">
    <citation type="submission" date="2014-12" db="EMBL/GenBank/DDBJ databases">
        <title>Insight into the proteome of Arion vulgaris.</title>
        <authorList>
            <person name="Aradska J."/>
            <person name="Bulat T."/>
            <person name="Smidak R."/>
            <person name="Sarate P."/>
            <person name="Gangsoo J."/>
            <person name="Sialana F."/>
            <person name="Bilban M."/>
            <person name="Lubec G."/>
        </authorList>
    </citation>
    <scope>NUCLEOTIDE SEQUENCE</scope>
    <source>
        <tissue evidence="5">Skin</tissue>
    </source>
</reference>
<dbReference type="SUPFAM" id="SSF51735">
    <property type="entry name" value="NAD(P)-binding Rossmann-fold domains"/>
    <property type="match status" value="1"/>
</dbReference>
<evidence type="ECO:0008006" key="6">
    <source>
        <dbReference type="Google" id="ProtNLM"/>
    </source>
</evidence>
<keyword evidence="2" id="KW-0560">Oxidoreductase</keyword>
<evidence type="ECO:0000256" key="2">
    <source>
        <dbReference type="ARBA" id="ARBA00023002"/>
    </source>
</evidence>
<name>A0A0B7A6E1_9EUPU</name>
<dbReference type="InterPro" id="IPR005097">
    <property type="entry name" value="Sacchrp_dh_NADP-bd"/>
</dbReference>
<dbReference type="InterPro" id="IPR051168">
    <property type="entry name" value="AASS"/>
</dbReference>
<dbReference type="Pfam" id="PF03435">
    <property type="entry name" value="Sacchrp_dh_NADP"/>
    <property type="match status" value="1"/>
</dbReference>
<evidence type="ECO:0000256" key="1">
    <source>
        <dbReference type="ARBA" id="ARBA00022857"/>
    </source>
</evidence>
<dbReference type="InterPro" id="IPR036291">
    <property type="entry name" value="NAD(P)-bd_dom_sf"/>
</dbReference>
<dbReference type="Gene3D" id="3.30.360.10">
    <property type="entry name" value="Dihydrodipicolinate Reductase, domain 2"/>
    <property type="match status" value="1"/>
</dbReference>
<evidence type="ECO:0000259" key="4">
    <source>
        <dbReference type="Pfam" id="PF16653"/>
    </source>
</evidence>
<dbReference type="EMBL" id="HACG01029372">
    <property type="protein sequence ID" value="CEK76237.1"/>
    <property type="molecule type" value="Transcribed_RNA"/>
</dbReference>
<evidence type="ECO:0000259" key="3">
    <source>
        <dbReference type="Pfam" id="PF03435"/>
    </source>
</evidence>
<dbReference type="Gene3D" id="3.40.50.720">
    <property type="entry name" value="NAD(P)-binding Rossmann-like Domain"/>
    <property type="match status" value="1"/>
</dbReference>
<protein>
    <recommendedName>
        <fullName evidence="6">Saccharopine dehydrogenase NADP binding domain-containing protein</fullName>
    </recommendedName>
</protein>
<feature type="domain" description="Saccharopine dehydrogenase NADP binding" evidence="3">
    <location>
        <begin position="5"/>
        <end position="120"/>
    </location>
</feature>
<dbReference type="Pfam" id="PF16653">
    <property type="entry name" value="Sacchrp_dh_C"/>
    <property type="match status" value="1"/>
</dbReference>
<accession>A0A0B7A6E1</accession>
<dbReference type="PANTHER" id="PTHR11133">
    <property type="entry name" value="SACCHAROPINE DEHYDROGENASE"/>
    <property type="match status" value="1"/>
</dbReference>
<dbReference type="GO" id="GO:0005737">
    <property type="term" value="C:cytoplasm"/>
    <property type="evidence" value="ECO:0007669"/>
    <property type="project" value="TreeGrafter"/>
</dbReference>
<dbReference type="AlphaFoldDB" id="A0A0B7A6E1"/>
<dbReference type="Gene3D" id="1.10.1870.10">
    <property type="entry name" value="Domain 3, Saccharopine reductase"/>
    <property type="match status" value="1"/>
</dbReference>
<gene>
    <name evidence="5" type="primary">ORF99101</name>
</gene>
<feature type="domain" description="Saccharopine dehydrogenase-like C-terminal" evidence="4">
    <location>
        <begin position="124"/>
        <end position="419"/>
    </location>
</feature>
<sequence length="420" mass="45913">MAKKVLVLGAGMVSGPCVDYLLRNHYDVTVVSAVQTDLERTSFLCPSAKVFLLNIAQETSKLKDIVSQHDVVISILPAYLHPQVIQCCISCKKSLIHASYEDDIIRAAHDSAKAAGITILSEVGLDPGIDHLLAMDCIDSIHEQGGQVTSYVSLCGGLPAPECSNGPLRYKFSWYPKGMFISAMKKAKFIRDQKVVEVPEGHIFDRPNIVDGLLQDCQLEDIPNRNSTEYMKMYNIQSANTIYRGTLRYKGFSIGMQALISLGLTNSDVVSQLLPDSSNITWRELVCILGGIPQNSSQITVRNWMQTNLELSETQLKIITDLGILGNEEVPKLNTPLDALCAHLAKELAYGSQDRDMVVMRNIINSTLPNGKQQQHTFDLVKMGDVNGFSAMAQTVGLTVAICAGLVVEGAVTKKGAINQ</sequence>
<proteinExistence type="predicted"/>
<dbReference type="GO" id="GO:0004753">
    <property type="term" value="F:saccharopine dehydrogenase activity"/>
    <property type="evidence" value="ECO:0007669"/>
    <property type="project" value="TreeGrafter"/>
</dbReference>
<organism evidence="5">
    <name type="scientific">Arion vulgaris</name>
    <dbReference type="NCBI Taxonomy" id="1028688"/>
    <lineage>
        <taxon>Eukaryota</taxon>
        <taxon>Metazoa</taxon>
        <taxon>Spiralia</taxon>
        <taxon>Lophotrochozoa</taxon>
        <taxon>Mollusca</taxon>
        <taxon>Gastropoda</taxon>
        <taxon>Heterobranchia</taxon>
        <taxon>Euthyneura</taxon>
        <taxon>Panpulmonata</taxon>
        <taxon>Eupulmonata</taxon>
        <taxon>Stylommatophora</taxon>
        <taxon>Helicina</taxon>
        <taxon>Arionoidea</taxon>
        <taxon>Arionidae</taxon>
        <taxon>Arion</taxon>
    </lineage>
</organism>
<keyword evidence="1" id="KW-0521">NADP</keyword>
<dbReference type="GO" id="GO:0019878">
    <property type="term" value="P:lysine biosynthetic process via aminoadipic acid"/>
    <property type="evidence" value="ECO:0007669"/>
    <property type="project" value="TreeGrafter"/>
</dbReference>